<protein>
    <submittedName>
        <fullName evidence="1">Uncharacterized protein</fullName>
    </submittedName>
</protein>
<name>A0A1M7ZQI3_9HYPH</name>
<dbReference type="STRING" id="1123029.SAMN02745172_03846"/>
<proteinExistence type="predicted"/>
<dbReference type="EMBL" id="FRXO01000011">
    <property type="protein sequence ID" value="SHO67173.1"/>
    <property type="molecule type" value="Genomic_DNA"/>
</dbReference>
<sequence>MEIVAEIDMAETGFVRASRPAEADRLAAGAGRVRRRAVVPFDARVPTVISTMPSGTAR</sequence>
<accession>A0A1M7ZQI3</accession>
<gene>
    <name evidence="1" type="ORF">SAMN02745172_03846</name>
</gene>
<keyword evidence="2" id="KW-1185">Reference proteome</keyword>
<reference evidence="1 2" key="1">
    <citation type="submission" date="2016-12" db="EMBL/GenBank/DDBJ databases">
        <authorList>
            <person name="Song W.-J."/>
            <person name="Kurnit D.M."/>
        </authorList>
    </citation>
    <scope>NUCLEOTIDE SEQUENCE [LARGE SCALE GENOMIC DNA]</scope>
    <source>
        <strain evidence="1 2">DSM 19599</strain>
    </source>
</reference>
<organism evidence="1 2">
    <name type="scientific">Pseudoxanthobacter soli DSM 19599</name>
    <dbReference type="NCBI Taxonomy" id="1123029"/>
    <lineage>
        <taxon>Bacteria</taxon>
        <taxon>Pseudomonadati</taxon>
        <taxon>Pseudomonadota</taxon>
        <taxon>Alphaproteobacteria</taxon>
        <taxon>Hyphomicrobiales</taxon>
        <taxon>Segnochrobactraceae</taxon>
        <taxon>Pseudoxanthobacter</taxon>
    </lineage>
</organism>
<dbReference type="Proteomes" id="UP000186406">
    <property type="component" value="Unassembled WGS sequence"/>
</dbReference>
<dbReference type="AlphaFoldDB" id="A0A1M7ZQI3"/>
<evidence type="ECO:0000313" key="2">
    <source>
        <dbReference type="Proteomes" id="UP000186406"/>
    </source>
</evidence>
<evidence type="ECO:0000313" key="1">
    <source>
        <dbReference type="EMBL" id="SHO67173.1"/>
    </source>
</evidence>